<dbReference type="Proteomes" id="UP000887013">
    <property type="component" value="Unassembled WGS sequence"/>
</dbReference>
<keyword evidence="2" id="KW-1185">Reference proteome</keyword>
<accession>A0A8X6MN93</accession>
<organism evidence="1 2">
    <name type="scientific">Nephila pilipes</name>
    <name type="common">Giant wood spider</name>
    <name type="synonym">Nephila maculata</name>
    <dbReference type="NCBI Taxonomy" id="299642"/>
    <lineage>
        <taxon>Eukaryota</taxon>
        <taxon>Metazoa</taxon>
        <taxon>Ecdysozoa</taxon>
        <taxon>Arthropoda</taxon>
        <taxon>Chelicerata</taxon>
        <taxon>Arachnida</taxon>
        <taxon>Araneae</taxon>
        <taxon>Araneomorphae</taxon>
        <taxon>Entelegynae</taxon>
        <taxon>Araneoidea</taxon>
        <taxon>Nephilidae</taxon>
        <taxon>Nephila</taxon>
    </lineage>
</organism>
<dbReference type="OrthoDB" id="6426572at2759"/>
<protein>
    <submittedName>
        <fullName evidence="1">Integrase catalytic domain-containing protein</fullName>
    </submittedName>
</protein>
<proteinExistence type="predicted"/>
<evidence type="ECO:0000313" key="2">
    <source>
        <dbReference type="Proteomes" id="UP000887013"/>
    </source>
</evidence>
<comment type="caution">
    <text evidence="1">The sequence shown here is derived from an EMBL/GenBank/DDBJ whole genome shotgun (WGS) entry which is preliminary data.</text>
</comment>
<feature type="non-terminal residue" evidence="1">
    <location>
        <position position="77"/>
    </location>
</feature>
<evidence type="ECO:0000313" key="1">
    <source>
        <dbReference type="EMBL" id="GFS69301.1"/>
    </source>
</evidence>
<gene>
    <name evidence="1" type="primary">AVEN_153829_1</name>
    <name evidence="1" type="ORF">NPIL_313321</name>
</gene>
<dbReference type="EMBL" id="BMAW01000504">
    <property type="protein sequence ID" value="GFS69301.1"/>
    <property type="molecule type" value="Genomic_DNA"/>
</dbReference>
<reference evidence="1" key="1">
    <citation type="submission" date="2020-08" db="EMBL/GenBank/DDBJ databases">
        <title>Multicomponent nature underlies the extraordinary mechanical properties of spider dragline silk.</title>
        <authorList>
            <person name="Kono N."/>
            <person name="Nakamura H."/>
            <person name="Mori M."/>
            <person name="Yoshida Y."/>
            <person name="Ohtoshi R."/>
            <person name="Malay A.D."/>
            <person name="Moran D.A.P."/>
            <person name="Tomita M."/>
            <person name="Numata K."/>
            <person name="Arakawa K."/>
        </authorList>
    </citation>
    <scope>NUCLEOTIDE SEQUENCE</scope>
</reference>
<sequence length="77" mass="8829">MEAAGMDLRKWITNDTNLMEQWKKENFDVHPVHETVSLGANETKVLGLSRNSHTDTKSLLEFVSLDKNTKRFILQAV</sequence>
<name>A0A8X6MN93_NEPPI</name>
<dbReference type="AlphaFoldDB" id="A0A8X6MN93"/>